<feature type="binding site" evidence="5">
    <location>
        <position position="119"/>
    </location>
    <ligand>
        <name>biotin</name>
        <dbReference type="ChEBI" id="CHEBI:57586"/>
    </ligand>
</feature>
<comment type="function">
    <text evidence="5">Acts both as a biotin--[acetyl-CoA-carboxylase] ligase and a repressor.</text>
</comment>
<keyword evidence="5" id="KW-0805">Transcription regulation</keyword>
<dbReference type="PANTHER" id="PTHR12835:SF5">
    <property type="entry name" value="BIOTIN--PROTEIN LIGASE"/>
    <property type="match status" value="1"/>
</dbReference>
<dbReference type="Proteomes" id="UP000052008">
    <property type="component" value="Unassembled WGS sequence"/>
</dbReference>
<comment type="similarity">
    <text evidence="5">Belongs to the biotin--protein ligase family.</text>
</comment>
<accession>A0A0S7WWJ3</accession>
<feature type="binding site" evidence="5">
    <location>
        <begin position="123"/>
        <end position="125"/>
    </location>
    <ligand>
        <name>biotin</name>
        <dbReference type="ChEBI" id="CHEBI:57586"/>
    </ligand>
</feature>
<dbReference type="STRING" id="1703770.AMJ39_00790"/>
<evidence type="ECO:0000256" key="3">
    <source>
        <dbReference type="ARBA" id="ARBA00022840"/>
    </source>
</evidence>
<comment type="caution">
    <text evidence="5">Lacks conserved residue(s) required for the propagation of feature annotation.</text>
</comment>
<dbReference type="EMBL" id="LIZS01000004">
    <property type="protein sequence ID" value="KPJ54371.1"/>
    <property type="molecule type" value="Genomic_DNA"/>
</dbReference>
<dbReference type="GO" id="GO:0005737">
    <property type="term" value="C:cytoplasm"/>
    <property type="evidence" value="ECO:0007669"/>
    <property type="project" value="TreeGrafter"/>
</dbReference>
<dbReference type="PATRIC" id="fig|1703770.3.peg.230"/>
<dbReference type="SUPFAM" id="SSF55681">
    <property type="entry name" value="Class II aaRS and biotin synthetases"/>
    <property type="match status" value="1"/>
</dbReference>
<keyword evidence="4 5" id="KW-0092">Biotin</keyword>
<dbReference type="InterPro" id="IPR008988">
    <property type="entry name" value="Transcriptional_repressor_C"/>
</dbReference>
<reference evidence="7 8" key="1">
    <citation type="journal article" date="2015" name="Microbiome">
        <title>Genomic resolution of linkages in carbon, nitrogen, and sulfur cycling among widespread estuary sediment bacteria.</title>
        <authorList>
            <person name="Baker B.J."/>
            <person name="Lazar C.S."/>
            <person name="Teske A.P."/>
            <person name="Dick G.J."/>
        </authorList>
    </citation>
    <scope>NUCLEOTIDE SEQUENCE [LARGE SCALE GENOMIC DNA]</scope>
    <source>
        <strain evidence="7">DG_24</strain>
    </source>
</reference>
<dbReference type="InterPro" id="IPR003142">
    <property type="entry name" value="BPL_C"/>
</dbReference>
<evidence type="ECO:0000256" key="4">
    <source>
        <dbReference type="ARBA" id="ARBA00023267"/>
    </source>
</evidence>
<keyword evidence="1 5" id="KW-0436">Ligase</keyword>
<dbReference type="AlphaFoldDB" id="A0A0S7WWJ3"/>
<dbReference type="InterPro" id="IPR004408">
    <property type="entry name" value="Biotin_CoA_COase_ligase"/>
</dbReference>
<dbReference type="InterPro" id="IPR004143">
    <property type="entry name" value="BPL_LPL_catalytic"/>
</dbReference>
<dbReference type="NCBIfam" id="TIGR00121">
    <property type="entry name" value="birA_ligase"/>
    <property type="match status" value="1"/>
</dbReference>
<feature type="domain" description="BPL/LPL catalytic" evidence="6">
    <location>
        <begin position="86"/>
        <end position="263"/>
    </location>
</feature>
<keyword evidence="3 5" id="KW-0067">ATP-binding</keyword>
<dbReference type="Gene3D" id="2.30.30.100">
    <property type="match status" value="1"/>
</dbReference>
<sequence>MRGRESDREEALLQVLRGGAFYAIDELERSLNCGADDLARMVDELRSRGYDIERRPGSGYRMVETPELVLPADIRAGLHTEVVGGRIVGYGRVGSTNAAALELARRGAPEGTLVIADHQTRGRGRLGRRWESPPGAGIWMSLILRPAVPPERAPAITLVAAASVTQAIRAVGLPVLVRWPNDVIVASGRKICGILSEMEGAAESVQHIVVGIGINVNQRPDDFDPSIRGTATSLFAELGRTVPRPDLAAGVLNDFDTAYHRFCRGGLAPLLPRIRECSSLLGEHVAVWIEKQEVFGQVLDIDDWGRLVLRDDHGMIQQLPAGEVRKIELSD</sequence>
<organism evidence="7 8">
    <name type="scientific">candidate division TA06 bacterium DG_24</name>
    <dbReference type="NCBI Taxonomy" id="1703770"/>
    <lineage>
        <taxon>Bacteria</taxon>
        <taxon>Bacteria division TA06</taxon>
    </lineage>
</organism>
<dbReference type="Pfam" id="PF03099">
    <property type="entry name" value="BPL_LplA_LipB"/>
    <property type="match status" value="1"/>
</dbReference>
<dbReference type="SUPFAM" id="SSF50037">
    <property type="entry name" value="C-terminal domain of transcriptional repressors"/>
    <property type="match status" value="1"/>
</dbReference>
<dbReference type="HAMAP" id="MF_00978">
    <property type="entry name" value="Bifunct_BirA"/>
    <property type="match status" value="1"/>
</dbReference>
<evidence type="ECO:0000313" key="8">
    <source>
        <dbReference type="Proteomes" id="UP000052008"/>
    </source>
</evidence>
<evidence type="ECO:0000256" key="1">
    <source>
        <dbReference type="ARBA" id="ARBA00022598"/>
    </source>
</evidence>
<dbReference type="GO" id="GO:0004077">
    <property type="term" value="F:biotin--[biotin carboxyl-carrier protein] ligase activity"/>
    <property type="evidence" value="ECO:0007669"/>
    <property type="project" value="UniProtKB-UniRule"/>
</dbReference>
<comment type="caution">
    <text evidence="7">The sequence shown here is derived from an EMBL/GenBank/DDBJ whole genome shotgun (WGS) entry which is preliminary data.</text>
</comment>
<comment type="catalytic activity">
    <reaction evidence="5">
        <text>biotin + L-lysyl-[protein] + ATP = N(6)-biotinyl-L-lysyl-[protein] + AMP + diphosphate + H(+)</text>
        <dbReference type="Rhea" id="RHEA:11756"/>
        <dbReference type="Rhea" id="RHEA-COMP:9752"/>
        <dbReference type="Rhea" id="RHEA-COMP:10505"/>
        <dbReference type="ChEBI" id="CHEBI:15378"/>
        <dbReference type="ChEBI" id="CHEBI:29969"/>
        <dbReference type="ChEBI" id="CHEBI:30616"/>
        <dbReference type="ChEBI" id="CHEBI:33019"/>
        <dbReference type="ChEBI" id="CHEBI:57586"/>
        <dbReference type="ChEBI" id="CHEBI:83144"/>
        <dbReference type="ChEBI" id="CHEBI:456215"/>
        <dbReference type="EC" id="6.3.4.15"/>
    </reaction>
</comment>
<evidence type="ECO:0000313" key="7">
    <source>
        <dbReference type="EMBL" id="KPJ54371.1"/>
    </source>
</evidence>
<dbReference type="PANTHER" id="PTHR12835">
    <property type="entry name" value="BIOTIN PROTEIN LIGASE"/>
    <property type="match status" value="1"/>
</dbReference>
<dbReference type="Pfam" id="PF02237">
    <property type="entry name" value="BPL_C"/>
    <property type="match status" value="1"/>
</dbReference>
<dbReference type="PROSITE" id="PS51733">
    <property type="entry name" value="BPL_LPL_CATALYTIC"/>
    <property type="match status" value="1"/>
</dbReference>
<protein>
    <recommendedName>
        <fullName evidence="5">Bifunctional ligase/repressor BirA</fullName>
    </recommendedName>
    <alternativeName>
        <fullName evidence="5">Biotin--[acetyl-CoA-carboxylase] ligase</fullName>
        <ecNumber evidence="5">6.3.4.15</ecNumber>
    </alternativeName>
    <alternativeName>
        <fullName evidence="5">Biotin--protein ligase</fullName>
    </alternativeName>
    <alternativeName>
        <fullName evidence="5">Biotin-[acetyl-CoA carboxylase] synthetase</fullName>
    </alternativeName>
</protein>
<keyword evidence="5" id="KW-0678">Repressor</keyword>
<feature type="binding site" evidence="5">
    <location>
        <begin position="95"/>
        <end position="97"/>
    </location>
    <ligand>
        <name>biotin</name>
        <dbReference type="ChEBI" id="CHEBI:57586"/>
    </ligand>
</feature>
<feature type="DNA-binding region" description="H-T-H motif" evidence="5">
    <location>
        <begin position="24"/>
        <end position="43"/>
    </location>
</feature>
<dbReference type="GO" id="GO:0003677">
    <property type="term" value="F:DNA binding"/>
    <property type="evidence" value="ECO:0007669"/>
    <property type="project" value="UniProtKB-UniRule"/>
</dbReference>
<evidence type="ECO:0000256" key="2">
    <source>
        <dbReference type="ARBA" id="ARBA00022741"/>
    </source>
</evidence>
<evidence type="ECO:0000259" key="6">
    <source>
        <dbReference type="PROSITE" id="PS51733"/>
    </source>
</evidence>
<proteinExistence type="inferred from homology"/>
<dbReference type="CDD" id="cd16442">
    <property type="entry name" value="BPL"/>
    <property type="match status" value="1"/>
</dbReference>
<name>A0A0S7WWJ3_UNCT6</name>
<keyword evidence="5" id="KW-0238">DNA-binding</keyword>
<gene>
    <name evidence="5" type="primary">birA</name>
    <name evidence="7" type="ORF">AMJ39_00790</name>
</gene>
<dbReference type="Gene3D" id="1.10.10.10">
    <property type="entry name" value="Winged helix-like DNA-binding domain superfamily/Winged helix DNA-binding domain"/>
    <property type="match status" value="1"/>
</dbReference>
<keyword evidence="2 5" id="KW-0547">Nucleotide-binding</keyword>
<evidence type="ECO:0000256" key="5">
    <source>
        <dbReference type="HAMAP-Rule" id="MF_00978"/>
    </source>
</evidence>
<dbReference type="InterPro" id="IPR036388">
    <property type="entry name" value="WH-like_DNA-bd_sf"/>
</dbReference>
<dbReference type="GO" id="GO:0005524">
    <property type="term" value="F:ATP binding"/>
    <property type="evidence" value="ECO:0007669"/>
    <property type="project" value="UniProtKB-UniRule"/>
</dbReference>
<dbReference type="InterPro" id="IPR045864">
    <property type="entry name" value="aa-tRNA-synth_II/BPL/LPL"/>
</dbReference>
<dbReference type="InterPro" id="IPR030855">
    <property type="entry name" value="Bifunct_BirA"/>
</dbReference>
<dbReference type="GO" id="GO:0006355">
    <property type="term" value="P:regulation of DNA-templated transcription"/>
    <property type="evidence" value="ECO:0007669"/>
    <property type="project" value="UniProtKB-UniRule"/>
</dbReference>
<dbReference type="EC" id="6.3.4.15" evidence="5"/>
<keyword evidence="5" id="KW-0804">Transcription</keyword>
<dbReference type="Gene3D" id="3.30.930.10">
    <property type="entry name" value="Bira Bifunctional Protein, Domain 2"/>
    <property type="match status" value="1"/>
</dbReference>